<proteinExistence type="predicted"/>
<dbReference type="Pfam" id="PF12550">
    <property type="entry name" value="GCR1_C"/>
    <property type="match status" value="1"/>
</dbReference>
<evidence type="ECO:0008006" key="6">
    <source>
        <dbReference type="Google" id="ProtNLM"/>
    </source>
</evidence>
<dbReference type="Pfam" id="PF16787">
    <property type="entry name" value="NDC10_II"/>
    <property type="match status" value="1"/>
</dbReference>
<gene>
    <name evidence="4" type="ORF">INT45_008578</name>
</gene>
<accession>A0A8H7VIP0</accession>
<dbReference type="EMBL" id="JAEPRB010000470">
    <property type="protein sequence ID" value="KAG2215964.1"/>
    <property type="molecule type" value="Genomic_DNA"/>
</dbReference>
<evidence type="ECO:0000259" key="2">
    <source>
        <dbReference type="Pfam" id="PF12550"/>
    </source>
</evidence>
<feature type="domain" description="Ndc10" evidence="3">
    <location>
        <begin position="358"/>
        <end position="514"/>
    </location>
</feature>
<dbReference type="InterPro" id="IPR011010">
    <property type="entry name" value="DNA_brk_join_enz"/>
</dbReference>
<dbReference type="OrthoDB" id="2204095at2759"/>
<feature type="compositionally biased region" description="Basic and acidic residues" evidence="1">
    <location>
        <begin position="305"/>
        <end position="319"/>
    </location>
</feature>
<evidence type="ECO:0000256" key="1">
    <source>
        <dbReference type="SAM" id="MobiDB-lite"/>
    </source>
</evidence>
<organism evidence="4 5">
    <name type="scientific">Circinella minor</name>
    <dbReference type="NCBI Taxonomy" id="1195481"/>
    <lineage>
        <taxon>Eukaryota</taxon>
        <taxon>Fungi</taxon>
        <taxon>Fungi incertae sedis</taxon>
        <taxon>Mucoromycota</taxon>
        <taxon>Mucoromycotina</taxon>
        <taxon>Mucoromycetes</taxon>
        <taxon>Mucorales</taxon>
        <taxon>Lichtheimiaceae</taxon>
        <taxon>Circinella</taxon>
    </lineage>
</organism>
<feature type="region of interest" description="Disordered" evidence="1">
    <location>
        <begin position="30"/>
        <end position="51"/>
    </location>
</feature>
<feature type="compositionally biased region" description="Acidic residues" evidence="1">
    <location>
        <begin position="328"/>
        <end position="337"/>
    </location>
</feature>
<evidence type="ECO:0000259" key="3">
    <source>
        <dbReference type="Pfam" id="PF16787"/>
    </source>
</evidence>
<dbReference type="Gene3D" id="1.10.443.20">
    <property type="entry name" value="Centromere DNA-binding protein complex CBF3 subunit, domain 2"/>
    <property type="match status" value="2"/>
</dbReference>
<feature type="compositionally biased region" description="Low complexity" evidence="1">
    <location>
        <begin position="593"/>
        <end position="604"/>
    </location>
</feature>
<dbReference type="AlphaFoldDB" id="A0A8H7VIP0"/>
<evidence type="ECO:0000313" key="4">
    <source>
        <dbReference type="EMBL" id="KAG2215964.1"/>
    </source>
</evidence>
<sequence>MDAKEDHEKYVEKLINDHIPHFANLYKKKNSNKKRKFQENTSTGEGSSSLGFVGNNGHISERVFENQETLVKEKVYREIQESRGYNTSTSYCAKQVEFLIFCDQHYAHCPLATRHQATSDKLLSFLYHKVINRQLRKPGTKHIEESNIGNNEGFDEETIKTDAIQKKLSYSTCNVYVSAIVDLWNYQRLMCFNSTESPRTKVAAITKHFYNNPEQFYKFSFRNAIAFLMSHYLLLRGESVRNIEFADLQFQEVPKVGAEGTYPIMMMIFNQGKTNKFNKTQTGAYMRNKMFQLKVLHGARPQSRSSEKKGKGKGPERTGADSVVIGNDDGEESSDDEICEAGNQNPLETAISKGTHTRFMKIALNSAGIFVTRKVTHVPRSSAAKMADLAGVPESQIRRMGQWNTDMMTNAYLDSLPHQFMRVMASFENDASYYLIRGIEEPCSDLKRMIFPWVDYWRDRHANNAVNQTSGLADSFLLLINCFKTTFLQDAAVMMDVISEHPIWKHELFKTQLFLDFQAKSRVISLATPNQSSLILGRFAPEVELQSDQAQRQLQQAFNNVISEKQQLQLSLILNNDNQATETTGTVASSPHTNINNTSTNVTSPPQPAQHPSENTSPLVNEVPAVDPTPNTTANATISLPYTNEGIPVYKMNRQVATVTDLWDEWMVGRDGFWSIEELESKWGTKWRRHDRKWFNIRKKIIDAANGLQKDLGLSASSAISVLQGVMNARHWSLDRLGTELQKGAYFPSPETKRRKLGLP</sequence>
<keyword evidence="5" id="KW-1185">Reference proteome</keyword>
<dbReference type="GO" id="GO:0060963">
    <property type="term" value="P:positive regulation of ribosomal protein gene transcription by RNA polymerase II"/>
    <property type="evidence" value="ECO:0007669"/>
    <property type="project" value="TreeGrafter"/>
</dbReference>
<dbReference type="InterPro" id="IPR031872">
    <property type="entry name" value="NDC10_II"/>
</dbReference>
<protein>
    <recommendedName>
        <fullName evidence="6">Transcription activator GCR1-like domain-containing protein</fullName>
    </recommendedName>
</protein>
<evidence type="ECO:0000313" key="5">
    <source>
        <dbReference type="Proteomes" id="UP000646827"/>
    </source>
</evidence>
<dbReference type="InterPro" id="IPR038279">
    <property type="entry name" value="Ndc10_dom2_sf"/>
</dbReference>
<dbReference type="GO" id="GO:0000981">
    <property type="term" value="F:DNA-binding transcription factor activity, RNA polymerase II-specific"/>
    <property type="evidence" value="ECO:0007669"/>
    <property type="project" value="TreeGrafter"/>
</dbReference>
<comment type="caution">
    <text evidence="4">The sequence shown here is derived from an EMBL/GenBank/DDBJ whole genome shotgun (WGS) entry which is preliminary data.</text>
</comment>
<dbReference type="InterPro" id="IPR022210">
    <property type="entry name" value="TF_GCR1-like"/>
</dbReference>
<feature type="compositionally biased region" description="Polar residues" evidence="1">
    <location>
        <begin position="582"/>
        <end position="592"/>
    </location>
</feature>
<feature type="region of interest" description="Disordered" evidence="1">
    <location>
        <begin position="297"/>
        <end position="337"/>
    </location>
</feature>
<feature type="domain" description="Transcription activator GCR1-like" evidence="2">
    <location>
        <begin position="650"/>
        <end position="724"/>
    </location>
</feature>
<name>A0A8H7VIP0_9FUNG</name>
<dbReference type="Proteomes" id="UP000646827">
    <property type="component" value="Unassembled WGS sequence"/>
</dbReference>
<dbReference type="GO" id="GO:0000978">
    <property type="term" value="F:RNA polymerase II cis-regulatory region sequence-specific DNA binding"/>
    <property type="evidence" value="ECO:0007669"/>
    <property type="project" value="TreeGrafter"/>
</dbReference>
<feature type="compositionally biased region" description="Polar residues" evidence="1">
    <location>
        <begin position="39"/>
        <end position="50"/>
    </location>
</feature>
<dbReference type="SUPFAM" id="SSF56349">
    <property type="entry name" value="DNA breaking-rejoining enzymes"/>
    <property type="match status" value="1"/>
</dbReference>
<dbReference type="PANTHER" id="PTHR37784:SF2">
    <property type="entry name" value="HIGH-OSMOLARITY-INDUCED TRANSCRIPTION PROTEIN 1"/>
    <property type="match status" value="1"/>
</dbReference>
<dbReference type="PANTHER" id="PTHR37784">
    <property type="entry name" value="PROTEIN MSN1"/>
    <property type="match status" value="1"/>
</dbReference>
<reference evidence="4 5" key="1">
    <citation type="submission" date="2020-12" db="EMBL/GenBank/DDBJ databases">
        <title>Metabolic potential, ecology and presence of endohyphal bacteria is reflected in genomic diversity of Mucoromycotina.</title>
        <authorList>
            <person name="Muszewska A."/>
            <person name="Okrasinska A."/>
            <person name="Steczkiewicz K."/>
            <person name="Drgas O."/>
            <person name="Orlowska M."/>
            <person name="Perlinska-Lenart U."/>
            <person name="Aleksandrzak-Piekarczyk T."/>
            <person name="Szatraj K."/>
            <person name="Zielenkiewicz U."/>
            <person name="Pilsyk S."/>
            <person name="Malc E."/>
            <person name="Mieczkowski P."/>
            <person name="Kruszewska J.S."/>
            <person name="Biernat P."/>
            <person name="Pawlowska J."/>
        </authorList>
    </citation>
    <scope>NUCLEOTIDE SEQUENCE [LARGE SCALE GENOMIC DNA]</scope>
    <source>
        <strain evidence="4 5">CBS 142.35</strain>
    </source>
</reference>
<feature type="region of interest" description="Disordered" evidence="1">
    <location>
        <begin position="582"/>
        <end position="617"/>
    </location>
</feature>
<dbReference type="InterPro" id="IPR052146">
    <property type="entry name" value="HOT1"/>
</dbReference>